<comment type="caution">
    <text evidence="1">The sequence shown here is derived from an EMBL/GenBank/DDBJ whole genome shotgun (WGS) entry which is preliminary data.</text>
</comment>
<evidence type="ECO:0000313" key="2">
    <source>
        <dbReference type="Proteomes" id="UP000828390"/>
    </source>
</evidence>
<dbReference type="AlphaFoldDB" id="A0A9D3YWJ7"/>
<gene>
    <name evidence="1" type="ORF">DPMN_066566</name>
</gene>
<accession>A0A9D3YWJ7</accession>
<dbReference type="EMBL" id="JAIWYP010000014">
    <property type="protein sequence ID" value="KAH3707169.1"/>
    <property type="molecule type" value="Genomic_DNA"/>
</dbReference>
<proteinExistence type="predicted"/>
<reference evidence="1" key="2">
    <citation type="submission" date="2020-11" db="EMBL/GenBank/DDBJ databases">
        <authorList>
            <person name="McCartney M.A."/>
            <person name="Auch B."/>
            <person name="Kono T."/>
            <person name="Mallez S."/>
            <person name="Becker A."/>
            <person name="Gohl D.M."/>
            <person name="Silverstein K.A.T."/>
            <person name="Koren S."/>
            <person name="Bechman K.B."/>
            <person name="Herman A."/>
            <person name="Abrahante J.E."/>
            <person name="Garbe J."/>
        </authorList>
    </citation>
    <scope>NUCLEOTIDE SEQUENCE</scope>
    <source>
        <strain evidence="1">Duluth1</strain>
        <tissue evidence="1">Whole animal</tissue>
    </source>
</reference>
<reference evidence="1" key="1">
    <citation type="journal article" date="2019" name="bioRxiv">
        <title>The Genome of the Zebra Mussel, Dreissena polymorpha: A Resource for Invasive Species Research.</title>
        <authorList>
            <person name="McCartney M.A."/>
            <person name="Auch B."/>
            <person name="Kono T."/>
            <person name="Mallez S."/>
            <person name="Zhang Y."/>
            <person name="Obille A."/>
            <person name="Becker A."/>
            <person name="Abrahante J.E."/>
            <person name="Garbe J."/>
            <person name="Badalamenti J.P."/>
            <person name="Herman A."/>
            <person name="Mangelson H."/>
            <person name="Liachko I."/>
            <person name="Sullivan S."/>
            <person name="Sone E.D."/>
            <person name="Koren S."/>
            <person name="Silverstein K.A.T."/>
            <person name="Beckman K.B."/>
            <person name="Gohl D.M."/>
        </authorList>
    </citation>
    <scope>NUCLEOTIDE SEQUENCE</scope>
    <source>
        <strain evidence="1">Duluth1</strain>
        <tissue evidence="1">Whole animal</tissue>
    </source>
</reference>
<protein>
    <submittedName>
        <fullName evidence="1">Uncharacterized protein</fullName>
    </submittedName>
</protein>
<organism evidence="1 2">
    <name type="scientific">Dreissena polymorpha</name>
    <name type="common">Zebra mussel</name>
    <name type="synonym">Mytilus polymorpha</name>
    <dbReference type="NCBI Taxonomy" id="45954"/>
    <lineage>
        <taxon>Eukaryota</taxon>
        <taxon>Metazoa</taxon>
        <taxon>Spiralia</taxon>
        <taxon>Lophotrochozoa</taxon>
        <taxon>Mollusca</taxon>
        <taxon>Bivalvia</taxon>
        <taxon>Autobranchia</taxon>
        <taxon>Heteroconchia</taxon>
        <taxon>Euheterodonta</taxon>
        <taxon>Imparidentia</taxon>
        <taxon>Neoheterodontei</taxon>
        <taxon>Myida</taxon>
        <taxon>Dreissenoidea</taxon>
        <taxon>Dreissenidae</taxon>
        <taxon>Dreissena</taxon>
    </lineage>
</organism>
<name>A0A9D3YWJ7_DREPO</name>
<keyword evidence="2" id="KW-1185">Reference proteome</keyword>
<sequence>MQKPGPDCCVAVQATESTQATDLMQRSGPDWCMAVQTTKSTRATELTQGAGLNRSVVVKAQATVSSPEMNSIQRPEPASCVAKWALVMASAQVA</sequence>
<dbReference type="Proteomes" id="UP000828390">
    <property type="component" value="Unassembled WGS sequence"/>
</dbReference>
<evidence type="ECO:0000313" key="1">
    <source>
        <dbReference type="EMBL" id="KAH3707169.1"/>
    </source>
</evidence>